<dbReference type="OrthoDB" id="2393824at2759"/>
<gene>
    <name evidence="1" type="ORF">EXIGLDRAFT_177201</name>
</gene>
<evidence type="ECO:0000313" key="1">
    <source>
        <dbReference type="EMBL" id="KZW00171.1"/>
    </source>
</evidence>
<dbReference type="InParanoid" id="A0A165N3Y9"/>
<sequence length="864" mass="97036">MLGFKELANSHSPSDVRPAKRAHVTGYVGIDTIDGSTEFLNSLKQVVEALANVFGYKDKLQPLRSFGPLLSWKSAAPGRSTMMAKLPTMRHENHPSLLLYKLGSLSEIDTSATDRIADILETNRDIHIIGPANSGKSRTMLEIACQDWALLFCCGYNGATSPWGSSDIADAVTVLYHRIHHIPGTDVRFKSDVELSSAPRPSRESTFQHWANNRRLVTHVFQVVLHARLVVLSYFQRTWKNSFAHLTEDDAKQQWVLLQIHPPMVDGQDVFHLIMRHMWWVDPDELRKRIVGLLRRFKAEEQVTRLMFDDVQALASKWNTAFGPNAQGEKKAEDLQSAQVTVGDEDLEILSRTVLFPIVESLISVLPPTTRIVFAGTKLSETRVKQLDLARHRQKLRTIVPYTNLGGKYSVDAVHALLVKYLGRDFVRAVPPRLRRDMYYWLPGRHGFSVTFIEFVLRLGPDSVARVLSNVVGKYTGTYLYPEMDDIPEMKLAPLIPSSEAGRRHLREQTPFMGDALNIVTTWLFNGRIPGVNDDAHALVALGFGVLVADVGLNAEHDRTVNLTENLAAASLVKLFSDHHQDYSVPAFLNRGLGQFKIYASSTGFTFEDFLNYCIFITYSPPEGAPLSDMFEFCYLPPSWANETARLISVFTRDNEGSDEPIFAHRDLTARLAWAASTMDETLRWFKLGASYSTRVPFLKPDTFMGADGVFGLYLLSSKQEVLGEFQAKCWSRKHGVEDIEKALFKLSYEGHYYTDSDEQIYAKRTAAVQAAMIDLVGGSKLPMNEVPIEAEPTMYPYSDDEPKLPLVRIFAAFEDTVEWPDMTPGALGRYPVARLSKKFMQTASALFPSFAKAVAQVAPKRAS</sequence>
<dbReference type="AlphaFoldDB" id="A0A165N3Y9"/>
<dbReference type="EMBL" id="KV425903">
    <property type="protein sequence ID" value="KZW00171.1"/>
    <property type="molecule type" value="Genomic_DNA"/>
</dbReference>
<evidence type="ECO:0000313" key="2">
    <source>
        <dbReference type="Proteomes" id="UP000077266"/>
    </source>
</evidence>
<accession>A0A165N3Y9</accession>
<protein>
    <submittedName>
        <fullName evidence="1">Uncharacterized protein</fullName>
    </submittedName>
</protein>
<organism evidence="1 2">
    <name type="scientific">Exidia glandulosa HHB12029</name>
    <dbReference type="NCBI Taxonomy" id="1314781"/>
    <lineage>
        <taxon>Eukaryota</taxon>
        <taxon>Fungi</taxon>
        <taxon>Dikarya</taxon>
        <taxon>Basidiomycota</taxon>
        <taxon>Agaricomycotina</taxon>
        <taxon>Agaricomycetes</taxon>
        <taxon>Auriculariales</taxon>
        <taxon>Exidiaceae</taxon>
        <taxon>Exidia</taxon>
    </lineage>
</organism>
<proteinExistence type="predicted"/>
<keyword evidence="2" id="KW-1185">Reference proteome</keyword>
<name>A0A165N3Y9_EXIGL</name>
<dbReference type="Proteomes" id="UP000077266">
    <property type="component" value="Unassembled WGS sequence"/>
</dbReference>
<reference evidence="1 2" key="1">
    <citation type="journal article" date="2016" name="Mol. Biol. Evol.">
        <title>Comparative Genomics of Early-Diverging Mushroom-Forming Fungi Provides Insights into the Origins of Lignocellulose Decay Capabilities.</title>
        <authorList>
            <person name="Nagy L.G."/>
            <person name="Riley R."/>
            <person name="Tritt A."/>
            <person name="Adam C."/>
            <person name="Daum C."/>
            <person name="Floudas D."/>
            <person name="Sun H."/>
            <person name="Yadav J.S."/>
            <person name="Pangilinan J."/>
            <person name="Larsson K.H."/>
            <person name="Matsuura K."/>
            <person name="Barry K."/>
            <person name="Labutti K."/>
            <person name="Kuo R."/>
            <person name="Ohm R.A."/>
            <person name="Bhattacharya S.S."/>
            <person name="Shirouzu T."/>
            <person name="Yoshinaga Y."/>
            <person name="Martin F.M."/>
            <person name="Grigoriev I.V."/>
            <person name="Hibbett D.S."/>
        </authorList>
    </citation>
    <scope>NUCLEOTIDE SEQUENCE [LARGE SCALE GENOMIC DNA]</scope>
    <source>
        <strain evidence="1 2">HHB12029</strain>
    </source>
</reference>